<proteinExistence type="predicted"/>
<name>F8B0N8_9ACTN</name>
<accession>F8B0N8</accession>
<keyword evidence="2" id="KW-1185">Reference proteome</keyword>
<dbReference type="EMBL" id="CP002801">
    <property type="protein sequence ID" value="AEH10670.1"/>
    <property type="molecule type" value="Genomic_DNA"/>
</dbReference>
<dbReference type="KEGG" id="fsy:FsymDg_3371"/>
<organism evidence="1 2">
    <name type="scientific">Candidatus Protofrankia datiscae</name>
    <dbReference type="NCBI Taxonomy" id="2716812"/>
    <lineage>
        <taxon>Bacteria</taxon>
        <taxon>Bacillati</taxon>
        <taxon>Actinomycetota</taxon>
        <taxon>Actinomycetes</taxon>
        <taxon>Frankiales</taxon>
        <taxon>Frankiaceae</taxon>
        <taxon>Protofrankia</taxon>
    </lineage>
</organism>
<dbReference type="Proteomes" id="UP000001549">
    <property type="component" value="Chromosome"/>
</dbReference>
<dbReference type="HOGENOM" id="CLU_2806215_0_0_11"/>
<evidence type="ECO:0000313" key="1">
    <source>
        <dbReference type="EMBL" id="AEH10670.1"/>
    </source>
</evidence>
<dbReference type="AlphaFoldDB" id="F8B0N8"/>
<evidence type="ECO:0000313" key="2">
    <source>
        <dbReference type="Proteomes" id="UP000001549"/>
    </source>
</evidence>
<protein>
    <submittedName>
        <fullName evidence="1">Uncharacterized protein</fullName>
    </submittedName>
</protein>
<gene>
    <name evidence="1" type="ordered locus">FsymDg_3371</name>
</gene>
<sequence length="67" mass="7558">MILIADTVASMSLSASQDAVGLGLDPNRLSRLDDVRRAQRFRSLASFQMTCYMMQRNADLVPECYTR</sequence>
<reference evidence="1 2" key="1">
    <citation type="submission" date="2011-05" db="EMBL/GenBank/DDBJ databases">
        <title>Complete sequence of chromosome of Frankia symbiont of Datisca glomerata.</title>
        <authorList>
            <consortium name="US DOE Joint Genome Institute"/>
            <person name="Lucas S."/>
            <person name="Han J."/>
            <person name="Lapidus A."/>
            <person name="Cheng J.-F."/>
            <person name="Goodwin L."/>
            <person name="Pitluck S."/>
            <person name="Peters L."/>
            <person name="Mikhailova N."/>
            <person name="Chertkov O."/>
            <person name="Teshima H."/>
            <person name="Han C."/>
            <person name="Tapia R."/>
            <person name="Land M."/>
            <person name="Hauser L."/>
            <person name="Kyrpides N."/>
            <person name="Ivanova N."/>
            <person name="Pagani I."/>
            <person name="Berry A."/>
            <person name="Pawlowski K."/>
            <person name="Persson T."/>
            <person name="Vanden Heuvel B."/>
            <person name="Benson D."/>
            <person name="Woyke T."/>
        </authorList>
    </citation>
    <scope>NUCLEOTIDE SEQUENCE [LARGE SCALE GENOMIC DNA]</scope>
    <source>
        <strain evidence="2">4085684</strain>
    </source>
</reference>